<dbReference type="PANTHER" id="PTHR24110">
    <property type="entry name" value="CENTROSOMAL PROTEIN OF 78 KDA"/>
    <property type="match status" value="1"/>
</dbReference>
<dbReference type="InterPro" id="IPR032675">
    <property type="entry name" value="LRR_dom_sf"/>
</dbReference>
<dbReference type="Proteomes" id="UP000242450">
    <property type="component" value="Chromosome 29"/>
</dbReference>
<dbReference type="OrthoDB" id="9681578at2759"/>
<gene>
    <name evidence="2" type="ORF">Celaphus_00018390</name>
</gene>
<dbReference type="AlphaFoldDB" id="A0A212C598"/>
<reference evidence="2 3" key="1">
    <citation type="journal article" date="2018" name="Mol. Genet. Genomics">
        <title>The red deer Cervus elaphus genome CerEla1.0: sequencing, annotating, genes, and chromosomes.</title>
        <authorList>
            <person name="Bana N.A."/>
            <person name="Nyiri A."/>
            <person name="Nagy J."/>
            <person name="Frank K."/>
            <person name="Nagy T."/>
            <person name="Steger V."/>
            <person name="Schiller M."/>
            <person name="Lakatos P."/>
            <person name="Sugar L."/>
            <person name="Horn P."/>
            <person name="Barta E."/>
            <person name="Orosz L."/>
        </authorList>
    </citation>
    <scope>NUCLEOTIDE SEQUENCE [LARGE SCALE GENOMIC DNA]</scope>
    <source>
        <strain evidence="2">Hungarian</strain>
    </source>
</reference>
<dbReference type="GO" id="GO:0036064">
    <property type="term" value="C:ciliary basal body"/>
    <property type="evidence" value="ECO:0007669"/>
    <property type="project" value="TreeGrafter"/>
</dbReference>
<keyword evidence="3" id="KW-1185">Reference proteome</keyword>
<dbReference type="Gene3D" id="3.80.10.10">
    <property type="entry name" value="Ribonuclease Inhibitor"/>
    <property type="match status" value="1"/>
</dbReference>
<accession>A0A212C598</accession>
<feature type="compositionally biased region" description="Acidic residues" evidence="1">
    <location>
        <begin position="263"/>
        <end position="276"/>
    </location>
</feature>
<dbReference type="GO" id="GO:0044782">
    <property type="term" value="P:cilium organization"/>
    <property type="evidence" value="ECO:0007669"/>
    <property type="project" value="TreeGrafter"/>
</dbReference>
<dbReference type="SUPFAM" id="SSF52047">
    <property type="entry name" value="RNI-like"/>
    <property type="match status" value="1"/>
</dbReference>
<name>A0A212C598_CEREH</name>
<dbReference type="PANTHER" id="PTHR24110:SF3">
    <property type="entry name" value="CENTROSOMAL PROTEIN OF 78 KDA"/>
    <property type="match status" value="1"/>
</dbReference>
<organism evidence="2 3">
    <name type="scientific">Cervus elaphus hippelaphus</name>
    <name type="common">European red deer</name>
    <dbReference type="NCBI Taxonomy" id="46360"/>
    <lineage>
        <taxon>Eukaryota</taxon>
        <taxon>Metazoa</taxon>
        <taxon>Chordata</taxon>
        <taxon>Craniata</taxon>
        <taxon>Vertebrata</taxon>
        <taxon>Euteleostomi</taxon>
        <taxon>Mammalia</taxon>
        <taxon>Eutheria</taxon>
        <taxon>Laurasiatheria</taxon>
        <taxon>Artiodactyla</taxon>
        <taxon>Ruminantia</taxon>
        <taxon>Pecora</taxon>
        <taxon>Cervidae</taxon>
        <taxon>Cervinae</taxon>
        <taxon>Cervus</taxon>
    </lineage>
</organism>
<feature type="region of interest" description="Disordered" evidence="1">
    <location>
        <begin position="254"/>
        <end position="290"/>
    </location>
</feature>
<evidence type="ECO:0000313" key="2">
    <source>
        <dbReference type="EMBL" id="OWK01147.1"/>
    </source>
</evidence>
<evidence type="ECO:0000313" key="3">
    <source>
        <dbReference type="Proteomes" id="UP000242450"/>
    </source>
</evidence>
<evidence type="ECO:0008006" key="4">
    <source>
        <dbReference type="Google" id="ProtNLM"/>
    </source>
</evidence>
<dbReference type="GO" id="GO:0005813">
    <property type="term" value="C:centrosome"/>
    <property type="evidence" value="ECO:0007669"/>
    <property type="project" value="TreeGrafter"/>
</dbReference>
<evidence type="ECO:0000256" key="1">
    <source>
        <dbReference type="SAM" id="MobiDB-lite"/>
    </source>
</evidence>
<protein>
    <recommendedName>
        <fullName evidence="4">CEP78</fullName>
    </recommendedName>
</protein>
<comment type="caution">
    <text evidence="2">The sequence shown here is derived from an EMBL/GenBank/DDBJ whole genome shotgun (WGS) entry which is preliminary data.</text>
</comment>
<proteinExistence type="predicted"/>
<dbReference type="EMBL" id="MKHE01000029">
    <property type="protein sequence ID" value="OWK01147.1"/>
    <property type="molecule type" value="Genomic_DNA"/>
</dbReference>
<sequence>MIDSVKLRRDSAADFFSHYEYLCALQDSVPLPAVRACLREGVLDFNADRLRVADWAPLLSTLKNDKDLPLICIKSCFQPWLGETALDLQQCGLTNEGANALLKALETNRTLVVLDIRKNPLVDHSVMKAIIKKVLQNGRSAKSEYQWITSPSVKEPVKEPSKAARQKKRTIILGSSRKGKATIRIGLATKKPVGNGKKPSTGKDSYAPEPLPPGVSGFLPWRTAERAKRSRGFPLIKARDVCNQLQQSDFPVTVTVESPSSSEIEEVDDSSESVQEEPEKISLKQEALQV</sequence>
<feature type="region of interest" description="Disordered" evidence="1">
    <location>
        <begin position="188"/>
        <end position="211"/>
    </location>
</feature>